<protein>
    <submittedName>
        <fullName evidence="1">Uncharacterized protein</fullName>
    </submittedName>
</protein>
<dbReference type="AlphaFoldDB" id="A0A5T5U3J3"/>
<comment type="caution">
    <text evidence="1">The sequence shown here is derived from an EMBL/GenBank/DDBJ whole genome shotgun (WGS) entry which is preliminary data.</text>
</comment>
<name>A0A5T5U3J3_SALER</name>
<dbReference type="EMBL" id="AAGCBU010000005">
    <property type="protein sequence ID" value="EBM2813245.1"/>
    <property type="molecule type" value="Genomic_DNA"/>
</dbReference>
<accession>A0A5T5U3J3</accession>
<reference evidence="1" key="1">
    <citation type="submission" date="2018-08" db="EMBL/GenBank/DDBJ databases">
        <authorList>
            <consortium name="PulseNet: The National Subtyping Network for Foodborne Disease Surveillance"/>
            <person name="Tarr C.L."/>
            <person name="Trees E."/>
            <person name="Katz L.S."/>
            <person name="Carleton-Romer H.A."/>
            <person name="Stroika S."/>
            <person name="Kucerova Z."/>
            <person name="Roache K.F."/>
            <person name="Sabol A.L."/>
            <person name="Besser J."/>
            <person name="Gerner-Smidt P."/>
        </authorList>
    </citation>
    <scope>NUCLEOTIDE SEQUENCE</scope>
    <source>
        <strain evidence="1">PNUSAS045565</strain>
    </source>
</reference>
<gene>
    <name evidence="1" type="ORF">DW449_05635</name>
</gene>
<sequence length="97" mass="10828">MSNKVQVIFTAECEQGNARTKSGFKVIPTTVSIQVNSDGLENGNNSPEQLFGKILMKKAPVIAQLIQEQVYNVMRKNGSLIFNKEMTETTINKEQTH</sequence>
<organism evidence="1">
    <name type="scientific">Salmonella enterica</name>
    <name type="common">Salmonella choleraesuis</name>
    <dbReference type="NCBI Taxonomy" id="28901"/>
    <lineage>
        <taxon>Bacteria</taxon>
        <taxon>Pseudomonadati</taxon>
        <taxon>Pseudomonadota</taxon>
        <taxon>Gammaproteobacteria</taxon>
        <taxon>Enterobacterales</taxon>
        <taxon>Enterobacteriaceae</taxon>
        <taxon>Salmonella</taxon>
    </lineage>
</organism>
<evidence type="ECO:0000313" key="1">
    <source>
        <dbReference type="EMBL" id="EBM2813245.1"/>
    </source>
</evidence>
<proteinExistence type="predicted"/>